<dbReference type="AlphaFoldDB" id="A0A165DEE1"/>
<dbReference type="OrthoDB" id="3000303at2759"/>
<dbReference type="SUPFAM" id="SSF52047">
    <property type="entry name" value="RNI-like"/>
    <property type="match status" value="1"/>
</dbReference>
<name>A0A165DEE1_9BASI</name>
<dbReference type="InParanoid" id="A0A165DEE1"/>
<evidence type="ECO:0008006" key="3">
    <source>
        <dbReference type="Google" id="ProtNLM"/>
    </source>
</evidence>
<sequence length="275" mass="31327">MLDSLNALMLPALTNLNVDFDFWPWEDALFIDLRPLLEKTSALEVLDLDLHHLPLLSAHALPHLRTFIGDVQDSLTLCDANRPLHTLDLTLSFPDYDLTVTINDIADRTALLSRLARTPTLRRLFFVHGGRQDVGSNSGNRGYLPPSVFHQVATSCPDLTHLEICVDGSLQQIGSVLELLPNLVWIRLHLQHTTFASVNSYEVQRNLLTPSSRLRFIWLDDHLTLHMPPTLPRGNEVRSITFLVDQDQEGTHVLRPNPYRLPDLMRRYISKQLDI</sequence>
<evidence type="ECO:0000313" key="1">
    <source>
        <dbReference type="EMBL" id="KZT52631.1"/>
    </source>
</evidence>
<accession>A0A165DEE1</accession>
<evidence type="ECO:0000313" key="2">
    <source>
        <dbReference type="Proteomes" id="UP000076842"/>
    </source>
</evidence>
<organism evidence="1 2">
    <name type="scientific">Calocera cornea HHB12733</name>
    <dbReference type="NCBI Taxonomy" id="1353952"/>
    <lineage>
        <taxon>Eukaryota</taxon>
        <taxon>Fungi</taxon>
        <taxon>Dikarya</taxon>
        <taxon>Basidiomycota</taxon>
        <taxon>Agaricomycotina</taxon>
        <taxon>Dacrymycetes</taxon>
        <taxon>Dacrymycetales</taxon>
        <taxon>Dacrymycetaceae</taxon>
        <taxon>Calocera</taxon>
    </lineage>
</organism>
<dbReference type="EMBL" id="KV424060">
    <property type="protein sequence ID" value="KZT52631.1"/>
    <property type="molecule type" value="Genomic_DNA"/>
</dbReference>
<reference evidence="1 2" key="1">
    <citation type="journal article" date="2016" name="Mol. Biol. Evol.">
        <title>Comparative Genomics of Early-Diverging Mushroom-Forming Fungi Provides Insights into the Origins of Lignocellulose Decay Capabilities.</title>
        <authorList>
            <person name="Nagy L.G."/>
            <person name="Riley R."/>
            <person name="Tritt A."/>
            <person name="Adam C."/>
            <person name="Daum C."/>
            <person name="Floudas D."/>
            <person name="Sun H."/>
            <person name="Yadav J.S."/>
            <person name="Pangilinan J."/>
            <person name="Larsson K.H."/>
            <person name="Matsuura K."/>
            <person name="Barry K."/>
            <person name="Labutti K."/>
            <person name="Kuo R."/>
            <person name="Ohm R.A."/>
            <person name="Bhattacharya S.S."/>
            <person name="Shirouzu T."/>
            <person name="Yoshinaga Y."/>
            <person name="Martin F.M."/>
            <person name="Grigoriev I.V."/>
            <person name="Hibbett D.S."/>
        </authorList>
    </citation>
    <scope>NUCLEOTIDE SEQUENCE [LARGE SCALE GENOMIC DNA]</scope>
    <source>
        <strain evidence="1 2">HHB12733</strain>
    </source>
</reference>
<dbReference type="Proteomes" id="UP000076842">
    <property type="component" value="Unassembled WGS sequence"/>
</dbReference>
<keyword evidence="2" id="KW-1185">Reference proteome</keyword>
<gene>
    <name evidence="1" type="ORF">CALCODRAFT_80934</name>
</gene>
<protein>
    <recommendedName>
        <fullName evidence="3">F-box domain-containing protein</fullName>
    </recommendedName>
</protein>
<proteinExistence type="predicted"/>